<dbReference type="OrthoDB" id="10259713at2759"/>
<dbReference type="Proteomes" id="UP000494256">
    <property type="component" value="Unassembled WGS sequence"/>
</dbReference>
<dbReference type="Gene3D" id="1.25.50.20">
    <property type="match status" value="1"/>
</dbReference>
<dbReference type="Pfam" id="PF01433">
    <property type="entry name" value="Peptidase_M1"/>
    <property type="match status" value="1"/>
</dbReference>
<dbReference type="InterPro" id="IPR014782">
    <property type="entry name" value="Peptidase_M1_dom"/>
</dbReference>
<dbReference type="InterPro" id="IPR042097">
    <property type="entry name" value="Aminopeptidase_N-like_N_sf"/>
</dbReference>
<dbReference type="InterPro" id="IPR045357">
    <property type="entry name" value="Aminopeptidase_N-like_N"/>
</dbReference>
<feature type="domain" description="ERAP1-like C-terminal" evidence="3">
    <location>
        <begin position="565"/>
        <end position="757"/>
    </location>
</feature>
<dbReference type="Pfam" id="PF11838">
    <property type="entry name" value="ERAP1_C"/>
    <property type="match status" value="1"/>
</dbReference>
<proteinExistence type="inferred from homology"/>
<comment type="similarity">
    <text evidence="1">Belongs to the peptidase M1 family.</text>
</comment>
<dbReference type="GO" id="GO:0008270">
    <property type="term" value="F:zinc ion binding"/>
    <property type="evidence" value="ECO:0007669"/>
    <property type="project" value="InterPro"/>
</dbReference>
<reference evidence="5 6" key="1">
    <citation type="submission" date="2020-04" db="EMBL/GenBank/DDBJ databases">
        <authorList>
            <person name="Wallbank WR R."/>
            <person name="Pardo Diaz C."/>
            <person name="Kozak K."/>
            <person name="Martin S."/>
            <person name="Jiggins C."/>
            <person name="Moest M."/>
            <person name="Warren A I."/>
            <person name="Byers J.R.P. K."/>
            <person name="Montejo-Kovacevich G."/>
            <person name="Yen C E."/>
        </authorList>
    </citation>
    <scope>NUCLEOTIDE SEQUENCE [LARGE SCALE GENOMIC DNA]</scope>
</reference>
<dbReference type="InterPro" id="IPR024571">
    <property type="entry name" value="ERAP1-like_C_dom"/>
</dbReference>
<dbReference type="SUPFAM" id="SSF63737">
    <property type="entry name" value="Leukotriene A4 hydrolase N-terminal domain"/>
    <property type="match status" value="1"/>
</dbReference>
<dbReference type="GO" id="GO:0043171">
    <property type="term" value="P:peptide catabolic process"/>
    <property type="evidence" value="ECO:0007669"/>
    <property type="project" value="TreeGrafter"/>
</dbReference>
<dbReference type="PANTHER" id="PTHR11533:SF21">
    <property type="entry name" value="AMINOPEPTIDASE"/>
    <property type="match status" value="1"/>
</dbReference>
<dbReference type="InterPro" id="IPR050344">
    <property type="entry name" value="Peptidase_M1_aminopeptidases"/>
</dbReference>
<gene>
    <name evidence="5" type="ORF">APLA_LOCUS8748</name>
</gene>
<name>A0A8S1A2H9_ARCPL</name>
<dbReference type="GO" id="GO:0016020">
    <property type="term" value="C:membrane"/>
    <property type="evidence" value="ECO:0007669"/>
    <property type="project" value="TreeGrafter"/>
</dbReference>
<dbReference type="InterPro" id="IPR027268">
    <property type="entry name" value="Peptidase_M4/M1_CTD_sf"/>
</dbReference>
<feature type="domain" description="Aminopeptidase N-like N-terminal" evidence="4">
    <location>
        <begin position="12"/>
        <end position="173"/>
    </location>
</feature>
<dbReference type="Pfam" id="PF17900">
    <property type="entry name" value="Peptidase_M1_N"/>
    <property type="match status" value="1"/>
</dbReference>
<organism evidence="5 6">
    <name type="scientific">Arctia plantaginis</name>
    <name type="common">Wood tiger moth</name>
    <name type="synonym">Phalaena plantaginis</name>
    <dbReference type="NCBI Taxonomy" id="874455"/>
    <lineage>
        <taxon>Eukaryota</taxon>
        <taxon>Metazoa</taxon>
        <taxon>Ecdysozoa</taxon>
        <taxon>Arthropoda</taxon>
        <taxon>Hexapoda</taxon>
        <taxon>Insecta</taxon>
        <taxon>Pterygota</taxon>
        <taxon>Neoptera</taxon>
        <taxon>Endopterygota</taxon>
        <taxon>Lepidoptera</taxon>
        <taxon>Glossata</taxon>
        <taxon>Ditrysia</taxon>
        <taxon>Noctuoidea</taxon>
        <taxon>Erebidae</taxon>
        <taxon>Arctiinae</taxon>
        <taxon>Arctia</taxon>
    </lineage>
</organism>
<dbReference type="GO" id="GO:0005737">
    <property type="term" value="C:cytoplasm"/>
    <property type="evidence" value="ECO:0007669"/>
    <property type="project" value="TreeGrafter"/>
</dbReference>
<evidence type="ECO:0000313" key="6">
    <source>
        <dbReference type="Proteomes" id="UP000494256"/>
    </source>
</evidence>
<dbReference type="EMBL" id="CADEBD010000308">
    <property type="protein sequence ID" value="CAB3239521.1"/>
    <property type="molecule type" value="Genomic_DNA"/>
</dbReference>
<evidence type="ECO:0000256" key="1">
    <source>
        <dbReference type="ARBA" id="ARBA00010136"/>
    </source>
</evidence>
<evidence type="ECO:0000259" key="2">
    <source>
        <dbReference type="Pfam" id="PF01433"/>
    </source>
</evidence>
<sequence>MEEECLNYTVYPLQYELNIYPYVNEGQSYFDCEIRITVIANAPNVRVIELDAKDLNINYIKVLDGNRDIISSSRPMEFNSVHGKLYIYLQEPLKMYHASNKQYYSIQISYRKLVKEDGNGIFLVKYYDEQSKDYKYLFTTRLSPNKAKYFFPCFDNPRFEAVFKFKVYITQKMKNVQTTNTTLCIAEEQRRDILDDYIIVDYIPSPQVGLHQVGFHYSRFASMQTYAKKCNDTFILWAPIDEIDDFKFIFKYGITIIDVIHEYSRTNRSLVQGPINLVAVPTIISGYEIGSWNLLTNGAHRIVKIDQFTSIKQIETMTFELAQQLSRIWLGNPGEADRTRWKEEWFKEGMATYLAYYFITQYNHGITPVQWRQLGEYGLQMKHRAMAFDWHRTTPALGTFNSSLAIEIPSRYKELVQMKTGAILWMLENWVESDKFHQSLVDFINSRRGKYISLQEFTTVLDRDNIECLHQFFNGSTASRILWTWIRRPGYPVINVQVLRDRTPNAIQLKQRQFSYTAENRRETDFLIPISYIVQNNQNCFNCYRPRFTIDAQAYTFGENLNDGWILLNRKGSGYYRVNYDTLTWRLIAKTLKENMSSIDELNRAQIVNDVLVLYVAGDIDVQLAMEILDYLDNEGSPVVWESVLDGFEKFIVEDAACNMNKYLYREWEEFLTKKLSKIFGQLAKSKDQQFQTRLFRSNIIELACLLNYEPCRAHINRMYVEERRGKHNFFPDCRMSYFYILANQTLSNTYSRRLNAIEQEDKHIADHKMRERNRFLYRIPIGAPSPMPIRMSTTEQTITMKPEMIHKDGTPSLSASIIIVLGSILASAFNT</sequence>
<evidence type="ECO:0000313" key="5">
    <source>
        <dbReference type="EMBL" id="CAB3239521.1"/>
    </source>
</evidence>
<comment type="caution">
    <text evidence="5">The sequence shown here is derived from an EMBL/GenBank/DDBJ whole genome shotgun (WGS) entry which is preliminary data.</text>
</comment>
<evidence type="ECO:0000259" key="3">
    <source>
        <dbReference type="Pfam" id="PF11838"/>
    </source>
</evidence>
<dbReference type="GO" id="GO:0006508">
    <property type="term" value="P:proteolysis"/>
    <property type="evidence" value="ECO:0007669"/>
    <property type="project" value="TreeGrafter"/>
</dbReference>
<dbReference type="Gene3D" id="2.60.40.1730">
    <property type="entry name" value="tricorn interacting facor f3 domain"/>
    <property type="match status" value="1"/>
</dbReference>
<dbReference type="GO" id="GO:0005615">
    <property type="term" value="C:extracellular space"/>
    <property type="evidence" value="ECO:0007669"/>
    <property type="project" value="TreeGrafter"/>
</dbReference>
<feature type="domain" description="Peptidase M1 membrane alanine aminopeptidase" evidence="2">
    <location>
        <begin position="277"/>
        <end position="473"/>
    </location>
</feature>
<dbReference type="GO" id="GO:0042277">
    <property type="term" value="F:peptide binding"/>
    <property type="evidence" value="ECO:0007669"/>
    <property type="project" value="TreeGrafter"/>
</dbReference>
<dbReference type="Gene3D" id="1.10.390.10">
    <property type="entry name" value="Neutral Protease Domain 2"/>
    <property type="match status" value="1"/>
</dbReference>
<dbReference type="GO" id="GO:0070006">
    <property type="term" value="F:metalloaminopeptidase activity"/>
    <property type="evidence" value="ECO:0007669"/>
    <property type="project" value="TreeGrafter"/>
</dbReference>
<protein>
    <recommendedName>
        <fullName evidence="7">Aminopeptidase</fullName>
    </recommendedName>
</protein>
<dbReference type="Gene3D" id="2.60.40.1910">
    <property type="match status" value="1"/>
</dbReference>
<accession>A0A8S1A2H9</accession>
<dbReference type="SUPFAM" id="SSF55486">
    <property type="entry name" value="Metalloproteases ('zincins'), catalytic domain"/>
    <property type="match status" value="1"/>
</dbReference>
<dbReference type="AlphaFoldDB" id="A0A8S1A2H9"/>
<evidence type="ECO:0008006" key="7">
    <source>
        <dbReference type="Google" id="ProtNLM"/>
    </source>
</evidence>
<evidence type="ECO:0000259" key="4">
    <source>
        <dbReference type="Pfam" id="PF17900"/>
    </source>
</evidence>
<dbReference type="PANTHER" id="PTHR11533">
    <property type="entry name" value="PROTEASE M1 ZINC METALLOPROTEASE"/>
    <property type="match status" value="1"/>
</dbReference>